<reference evidence="10" key="1">
    <citation type="submission" date="2024-05" db="EMBL/GenBank/DDBJ databases">
        <authorList>
            <person name="Yu L."/>
        </authorList>
    </citation>
    <scope>NUCLEOTIDE SEQUENCE</scope>
    <source>
        <strain evidence="10">G08B096</strain>
    </source>
</reference>
<dbReference type="RefSeq" id="WP_350348032.1">
    <property type="nucleotide sequence ID" value="NZ_CP158374.1"/>
</dbReference>
<comment type="subcellular location">
    <subcellularLocation>
        <location evidence="1 7">Cell membrane</location>
        <topology evidence="1 7">Multi-pass membrane protein</topology>
    </subcellularLocation>
</comment>
<accession>A0AAU7W6P4</accession>
<keyword evidence="2 7" id="KW-0813">Transport</keyword>
<evidence type="ECO:0000256" key="4">
    <source>
        <dbReference type="ARBA" id="ARBA00022692"/>
    </source>
</evidence>
<evidence type="ECO:0000256" key="8">
    <source>
        <dbReference type="SAM" id="MobiDB-lite"/>
    </source>
</evidence>
<dbReference type="AlphaFoldDB" id="A0AAU7W6P4"/>
<evidence type="ECO:0000256" key="1">
    <source>
        <dbReference type="ARBA" id="ARBA00004651"/>
    </source>
</evidence>
<dbReference type="SUPFAM" id="SSF161098">
    <property type="entry name" value="MetI-like"/>
    <property type="match status" value="1"/>
</dbReference>
<protein>
    <submittedName>
        <fullName evidence="10">Carbohydrate ABC transporter permease</fullName>
    </submittedName>
</protein>
<evidence type="ECO:0000256" key="6">
    <source>
        <dbReference type="ARBA" id="ARBA00023136"/>
    </source>
</evidence>
<feature type="transmembrane region" description="Helical" evidence="7">
    <location>
        <begin position="110"/>
        <end position="137"/>
    </location>
</feature>
<evidence type="ECO:0000256" key="5">
    <source>
        <dbReference type="ARBA" id="ARBA00022989"/>
    </source>
</evidence>
<comment type="similarity">
    <text evidence="7">Belongs to the binding-protein-dependent transport system permease family.</text>
</comment>
<feature type="region of interest" description="Disordered" evidence="8">
    <location>
        <begin position="1"/>
        <end position="21"/>
    </location>
</feature>
<dbReference type="GO" id="GO:0005886">
    <property type="term" value="C:plasma membrane"/>
    <property type="evidence" value="ECO:0007669"/>
    <property type="project" value="UniProtKB-SubCell"/>
</dbReference>
<keyword evidence="5 7" id="KW-1133">Transmembrane helix</keyword>
<dbReference type="Gene3D" id="1.10.3720.10">
    <property type="entry name" value="MetI-like"/>
    <property type="match status" value="1"/>
</dbReference>
<feature type="domain" description="ABC transmembrane type-1" evidence="9">
    <location>
        <begin position="114"/>
        <end position="308"/>
    </location>
</feature>
<evidence type="ECO:0000256" key="2">
    <source>
        <dbReference type="ARBA" id="ARBA00022448"/>
    </source>
</evidence>
<dbReference type="PANTHER" id="PTHR43744:SF12">
    <property type="entry name" value="ABC TRANSPORTER PERMEASE PROTEIN MG189-RELATED"/>
    <property type="match status" value="1"/>
</dbReference>
<keyword evidence="4 7" id="KW-0812">Transmembrane</keyword>
<dbReference type="PROSITE" id="PS50928">
    <property type="entry name" value="ABC_TM1"/>
    <property type="match status" value="1"/>
</dbReference>
<evidence type="ECO:0000256" key="7">
    <source>
        <dbReference type="RuleBase" id="RU363032"/>
    </source>
</evidence>
<sequence length="323" mass="35348">MSAGVGVTPPLVPPAGAADAKGRVRTAGSADAIAEAEPRLVRGPSRRRRSRVGQVLAWIALTVLGIVFVYPFVWLVSASFKPRGEVFDNRLIPETFTFDNYVQVWQEAPLALWLLNTVIVTVLAATTVTISSAMVAWGFAYFRFRGRGALFGLVLATMMLPGAVTMIPTFLIWNALGQVGTLTPLWAGNLFGSAFYIFLIRQFFLGLPRDLFDAARVDGANQWGVFWHIAVPLAKPVLAVTLIFEVQAVWTDLMRALIYLRDSDTFTVPRGLKALVDAYGFGGEWHWEIIVTASVITTVPMIIVFFLAQRKIIDGVASSGLKG</sequence>
<proteinExistence type="inferred from homology"/>
<dbReference type="CDD" id="cd06261">
    <property type="entry name" value="TM_PBP2"/>
    <property type="match status" value="1"/>
</dbReference>
<gene>
    <name evidence="10" type="ORF">ABIQ69_15550</name>
</gene>
<dbReference type="GO" id="GO:0055085">
    <property type="term" value="P:transmembrane transport"/>
    <property type="evidence" value="ECO:0007669"/>
    <property type="project" value="InterPro"/>
</dbReference>
<keyword evidence="3" id="KW-1003">Cell membrane</keyword>
<dbReference type="InterPro" id="IPR035906">
    <property type="entry name" value="MetI-like_sf"/>
</dbReference>
<feature type="transmembrane region" description="Helical" evidence="7">
    <location>
        <begin position="55"/>
        <end position="76"/>
    </location>
</feature>
<evidence type="ECO:0000313" key="10">
    <source>
        <dbReference type="EMBL" id="XBX82011.1"/>
    </source>
</evidence>
<feature type="transmembrane region" description="Helical" evidence="7">
    <location>
        <begin position="225"/>
        <end position="244"/>
    </location>
</feature>
<dbReference type="Pfam" id="PF00528">
    <property type="entry name" value="BPD_transp_1"/>
    <property type="match status" value="1"/>
</dbReference>
<organism evidence="10">
    <name type="scientific">Agromyces sp. G08B096</name>
    <dbReference type="NCBI Taxonomy" id="3156399"/>
    <lineage>
        <taxon>Bacteria</taxon>
        <taxon>Bacillati</taxon>
        <taxon>Actinomycetota</taxon>
        <taxon>Actinomycetes</taxon>
        <taxon>Micrococcales</taxon>
        <taxon>Microbacteriaceae</taxon>
        <taxon>Agromyces</taxon>
    </lineage>
</organism>
<keyword evidence="6 7" id="KW-0472">Membrane</keyword>
<feature type="transmembrane region" description="Helical" evidence="7">
    <location>
        <begin position="285"/>
        <end position="308"/>
    </location>
</feature>
<feature type="transmembrane region" description="Helical" evidence="7">
    <location>
        <begin position="185"/>
        <end position="204"/>
    </location>
</feature>
<feature type="transmembrane region" description="Helical" evidence="7">
    <location>
        <begin position="149"/>
        <end position="173"/>
    </location>
</feature>
<dbReference type="InterPro" id="IPR000515">
    <property type="entry name" value="MetI-like"/>
</dbReference>
<evidence type="ECO:0000256" key="3">
    <source>
        <dbReference type="ARBA" id="ARBA00022475"/>
    </source>
</evidence>
<name>A0AAU7W6P4_9MICO</name>
<evidence type="ECO:0000259" key="9">
    <source>
        <dbReference type="PROSITE" id="PS50928"/>
    </source>
</evidence>
<dbReference type="PANTHER" id="PTHR43744">
    <property type="entry name" value="ABC TRANSPORTER PERMEASE PROTEIN MG189-RELATED-RELATED"/>
    <property type="match status" value="1"/>
</dbReference>
<dbReference type="EMBL" id="CP158374">
    <property type="protein sequence ID" value="XBX82011.1"/>
    <property type="molecule type" value="Genomic_DNA"/>
</dbReference>